<dbReference type="Gene3D" id="1.10.510.10">
    <property type="entry name" value="Transferase(Phosphotransferase) domain 1"/>
    <property type="match status" value="1"/>
</dbReference>
<keyword evidence="4 7" id="KW-0547">Nucleotide-binding</keyword>
<dbReference type="RefSeq" id="WP_275772619.1">
    <property type="nucleotide sequence ID" value="NZ_BAABDE010000020.1"/>
</dbReference>
<dbReference type="SUPFAM" id="SSF56112">
    <property type="entry name" value="Protein kinase-like (PK-like)"/>
    <property type="match status" value="1"/>
</dbReference>
<keyword evidence="9" id="KW-0812">Transmembrane</keyword>
<evidence type="ECO:0000256" key="7">
    <source>
        <dbReference type="PROSITE-ProRule" id="PRU10141"/>
    </source>
</evidence>
<keyword evidence="6 7" id="KW-0067">ATP-binding</keyword>
<accession>A0ABP7HYY5</accession>
<proteinExistence type="predicted"/>
<keyword evidence="2" id="KW-0723">Serine/threonine-protein kinase</keyword>
<feature type="region of interest" description="Disordered" evidence="8">
    <location>
        <begin position="291"/>
        <end position="370"/>
    </location>
</feature>
<dbReference type="PROSITE" id="PS50011">
    <property type="entry name" value="PROTEIN_KINASE_DOM"/>
    <property type="match status" value="1"/>
</dbReference>
<dbReference type="Pfam" id="PF00069">
    <property type="entry name" value="Pkinase"/>
    <property type="match status" value="1"/>
</dbReference>
<dbReference type="EC" id="2.7.11.1" evidence="1"/>
<name>A0ABP7HYY5_9ACTN</name>
<keyword evidence="9" id="KW-1133">Transmembrane helix</keyword>
<feature type="compositionally biased region" description="Low complexity" evidence="8">
    <location>
        <begin position="302"/>
        <end position="311"/>
    </location>
</feature>
<evidence type="ECO:0000256" key="9">
    <source>
        <dbReference type="SAM" id="Phobius"/>
    </source>
</evidence>
<dbReference type="InterPro" id="IPR008271">
    <property type="entry name" value="Ser/Thr_kinase_AS"/>
</dbReference>
<dbReference type="CDD" id="cd14014">
    <property type="entry name" value="STKc_PknB_like"/>
    <property type="match status" value="1"/>
</dbReference>
<keyword evidence="5" id="KW-0418">Kinase</keyword>
<dbReference type="InterPro" id="IPR017441">
    <property type="entry name" value="Protein_kinase_ATP_BS"/>
</dbReference>
<dbReference type="EMBL" id="BAABDE010000020">
    <property type="protein sequence ID" value="GAA3807785.1"/>
    <property type="molecule type" value="Genomic_DNA"/>
</dbReference>
<feature type="domain" description="Protein kinase" evidence="10">
    <location>
        <begin position="10"/>
        <end position="290"/>
    </location>
</feature>
<evidence type="ECO:0000256" key="4">
    <source>
        <dbReference type="ARBA" id="ARBA00022741"/>
    </source>
</evidence>
<protein>
    <recommendedName>
        <fullName evidence="1">non-specific serine/threonine protein kinase</fullName>
        <ecNumber evidence="1">2.7.11.1</ecNumber>
    </recommendedName>
</protein>
<dbReference type="PROSITE" id="PS00108">
    <property type="entry name" value="PROTEIN_KINASE_ST"/>
    <property type="match status" value="1"/>
</dbReference>
<dbReference type="Gene3D" id="3.30.200.20">
    <property type="entry name" value="Phosphorylase Kinase, domain 1"/>
    <property type="match status" value="1"/>
</dbReference>
<feature type="transmembrane region" description="Helical" evidence="9">
    <location>
        <begin position="377"/>
        <end position="405"/>
    </location>
</feature>
<gene>
    <name evidence="11" type="ORF">GCM10022403_047400</name>
</gene>
<dbReference type="PANTHER" id="PTHR43289">
    <property type="entry name" value="MITOGEN-ACTIVATED PROTEIN KINASE KINASE KINASE 20-RELATED"/>
    <property type="match status" value="1"/>
</dbReference>
<keyword evidence="9" id="KW-0472">Membrane</keyword>
<evidence type="ECO:0000256" key="6">
    <source>
        <dbReference type="ARBA" id="ARBA00022840"/>
    </source>
</evidence>
<dbReference type="InterPro" id="IPR000719">
    <property type="entry name" value="Prot_kinase_dom"/>
</dbReference>
<evidence type="ECO:0000256" key="2">
    <source>
        <dbReference type="ARBA" id="ARBA00022527"/>
    </source>
</evidence>
<evidence type="ECO:0000256" key="5">
    <source>
        <dbReference type="ARBA" id="ARBA00022777"/>
    </source>
</evidence>
<reference evidence="12" key="1">
    <citation type="journal article" date="2019" name="Int. J. Syst. Evol. Microbiol.">
        <title>The Global Catalogue of Microorganisms (GCM) 10K type strain sequencing project: providing services to taxonomists for standard genome sequencing and annotation.</title>
        <authorList>
            <consortium name="The Broad Institute Genomics Platform"/>
            <consortium name="The Broad Institute Genome Sequencing Center for Infectious Disease"/>
            <person name="Wu L."/>
            <person name="Ma J."/>
        </authorList>
    </citation>
    <scope>NUCLEOTIDE SEQUENCE [LARGE SCALE GENOMIC DNA]</scope>
    <source>
        <strain evidence="12">JCM 17138</strain>
    </source>
</reference>
<dbReference type="PANTHER" id="PTHR43289:SF6">
    <property type="entry name" value="SERINE_THREONINE-PROTEIN KINASE NEKL-3"/>
    <property type="match status" value="1"/>
</dbReference>
<feature type="binding site" evidence="7">
    <location>
        <position position="39"/>
    </location>
    <ligand>
        <name>ATP</name>
        <dbReference type="ChEBI" id="CHEBI:30616"/>
    </ligand>
</feature>
<evidence type="ECO:0000259" key="10">
    <source>
        <dbReference type="PROSITE" id="PS50011"/>
    </source>
</evidence>
<evidence type="ECO:0000313" key="12">
    <source>
        <dbReference type="Proteomes" id="UP001501009"/>
    </source>
</evidence>
<evidence type="ECO:0000256" key="1">
    <source>
        <dbReference type="ARBA" id="ARBA00012513"/>
    </source>
</evidence>
<dbReference type="SMART" id="SM00220">
    <property type="entry name" value="S_TKc"/>
    <property type="match status" value="1"/>
</dbReference>
<feature type="compositionally biased region" description="Pro residues" evidence="8">
    <location>
        <begin position="312"/>
        <end position="323"/>
    </location>
</feature>
<keyword evidence="12" id="KW-1185">Reference proteome</keyword>
<evidence type="ECO:0000256" key="8">
    <source>
        <dbReference type="SAM" id="MobiDB-lite"/>
    </source>
</evidence>
<organism evidence="11 12">
    <name type="scientific">Streptomyces coacervatus</name>
    <dbReference type="NCBI Taxonomy" id="647381"/>
    <lineage>
        <taxon>Bacteria</taxon>
        <taxon>Bacillati</taxon>
        <taxon>Actinomycetota</taxon>
        <taxon>Actinomycetes</taxon>
        <taxon>Kitasatosporales</taxon>
        <taxon>Streptomycetaceae</taxon>
        <taxon>Streptomyces</taxon>
    </lineage>
</organism>
<sequence length="421" mass="44843">MPERLLDARYRLAGRIGSGGMGEVWRAYDEHLHRDVAVKLLTGVGAGQDHSLAARFVREARAAARLSSPYIVTVHELGMAQAVGDAEVPYLVMELLNGRSLDRVIREDGPPVLAHTARWAEQLCRALGTAHAADVVHRDMKPANVLVTGGERDAPDNSDDRAVKVLDFGIARILDGAASSATLTATGSIVGTPAYMSPEQARGDGPVDLRTDLYSLGCILYELTTGRPPFEAPAWHVLLLKHMNEPPLPPSRLRPGLPRAWDELILALLSKEPDDRPASALEVRGLLAALDAPAPPTPRPGGPAAEAATRTTPPPPRSTPVRPPTQLDAGGGALQRSEPTAPPLAAKADGFQKPARTRANAPQPAVRSPGMAEPLSAAAVVLVITGLLLPWWAAIALTAATGTGVHLRNRRRSRRYLGRHL</sequence>
<dbReference type="PROSITE" id="PS00107">
    <property type="entry name" value="PROTEIN_KINASE_ATP"/>
    <property type="match status" value="1"/>
</dbReference>
<evidence type="ECO:0000256" key="3">
    <source>
        <dbReference type="ARBA" id="ARBA00022679"/>
    </source>
</evidence>
<dbReference type="InterPro" id="IPR011009">
    <property type="entry name" value="Kinase-like_dom_sf"/>
</dbReference>
<dbReference type="Proteomes" id="UP001501009">
    <property type="component" value="Unassembled WGS sequence"/>
</dbReference>
<comment type="caution">
    <text evidence="11">The sequence shown here is derived from an EMBL/GenBank/DDBJ whole genome shotgun (WGS) entry which is preliminary data.</text>
</comment>
<evidence type="ECO:0000313" key="11">
    <source>
        <dbReference type="EMBL" id="GAA3807785.1"/>
    </source>
</evidence>
<keyword evidence="3" id="KW-0808">Transferase</keyword>